<protein>
    <recommendedName>
        <fullName evidence="3">Molybdopterin synthase sulfur carrier subunit</fullName>
    </recommendedName>
</protein>
<evidence type="ECO:0000313" key="5">
    <source>
        <dbReference type="Proteomes" id="UP000256779"/>
    </source>
</evidence>
<sequence>MVRITMYYFGLIAEKAGVATEQLELLQGADVESVHQALQERYPSLQSDSYQVSVNRKICTNGPVSEGDEVAILPPFAGG</sequence>
<dbReference type="PANTHER" id="PTHR33359:SF1">
    <property type="entry name" value="MOLYBDOPTERIN SYNTHASE SULFUR CARRIER SUBUNIT"/>
    <property type="match status" value="1"/>
</dbReference>
<dbReference type="PANTHER" id="PTHR33359">
    <property type="entry name" value="MOLYBDOPTERIN SYNTHASE SULFUR CARRIER SUBUNIT"/>
    <property type="match status" value="1"/>
</dbReference>
<evidence type="ECO:0000256" key="3">
    <source>
        <dbReference type="ARBA" id="ARBA00024247"/>
    </source>
</evidence>
<proteinExistence type="inferred from homology"/>
<dbReference type="InterPro" id="IPR003749">
    <property type="entry name" value="ThiS/MoaD-like"/>
</dbReference>
<dbReference type="GO" id="GO:1990133">
    <property type="term" value="C:molybdopterin adenylyltransferase complex"/>
    <property type="evidence" value="ECO:0007669"/>
    <property type="project" value="TreeGrafter"/>
</dbReference>
<dbReference type="CDD" id="cd00754">
    <property type="entry name" value="Ubl_MoaD"/>
    <property type="match status" value="1"/>
</dbReference>
<dbReference type="AlphaFoldDB" id="A0A3D9LIC9"/>
<keyword evidence="1" id="KW-0547">Nucleotide-binding</keyword>
<dbReference type="Proteomes" id="UP000256779">
    <property type="component" value="Unassembled WGS sequence"/>
</dbReference>
<dbReference type="InterPro" id="IPR016155">
    <property type="entry name" value="Mopterin_synth/thiamin_S_b"/>
</dbReference>
<dbReference type="RefSeq" id="WP_115866131.1">
    <property type="nucleotide sequence ID" value="NZ_QREG01000001.1"/>
</dbReference>
<gene>
    <name evidence="4" type="ORF">C7460_101132</name>
</gene>
<dbReference type="Gene3D" id="3.10.20.30">
    <property type="match status" value="1"/>
</dbReference>
<evidence type="ECO:0000256" key="1">
    <source>
        <dbReference type="ARBA" id="ARBA00022741"/>
    </source>
</evidence>
<dbReference type="InterPro" id="IPR044672">
    <property type="entry name" value="MOCS2A"/>
</dbReference>
<dbReference type="GO" id="GO:0000166">
    <property type="term" value="F:nucleotide binding"/>
    <property type="evidence" value="ECO:0007669"/>
    <property type="project" value="UniProtKB-KW"/>
</dbReference>
<name>A0A3D9LIC9_MARFU</name>
<dbReference type="SUPFAM" id="SSF54285">
    <property type="entry name" value="MoaD/ThiS"/>
    <property type="match status" value="1"/>
</dbReference>
<dbReference type="InterPro" id="IPR012675">
    <property type="entry name" value="Beta-grasp_dom_sf"/>
</dbReference>
<organism evidence="4 5">
    <name type="scientific">Marinoscillum furvescens DSM 4134</name>
    <dbReference type="NCBI Taxonomy" id="1122208"/>
    <lineage>
        <taxon>Bacteria</taxon>
        <taxon>Pseudomonadati</taxon>
        <taxon>Bacteroidota</taxon>
        <taxon>Cytophagia</taxon>
        <taxon>Cytophagales</taxon>
        <taxon>Reichenbachiellaceae</taxon>
        <taxon>Marinoscillum</taxon>
    </lineage>
</organism>
<comment type="caution">
    <text evidence="4">The sequence shown here is derived from an EMBL/GenBank/DDBJ whole genome shotgun (WGS) entry which is preliminary data.</text>
</comment>
<evidence type="ECO:0000313" key="4">
    <source>
        <dbReference type="EMBL" id="REE05615.1"/>
    </source>
</evidence>
<evidence type="ECO:0000256" key="2">
    <source>
        <dbReference type="ARBA" id="ARBA00024200"/>
    </source>
</evidence>
<dbReference type="GO" id="GO:0006777">
    <property type="term" value="P:Mo-molybdopterin cofactor biosynthetic process"/>
    <property type="evidence" value="ECO:0007669"/>
    <property type="project" value="InterPro"/>
</dbReference>
<dbReference type="EMBL" id="QREG01000001">
    <property type="protein sequence ID" value="REE05615.1"/>
    <property type="molecule type" value="Genomic_DNA"/>
</dbReference>
<dbReference type="OrthoDB" id="598356at2"/>
<keyword evidence="5" id="KW-1185">Reference proteome</keyword>
<dbReference type="Pfam" id="PF02597">
    <property type="entry name" value="ThiS"/>
    <property type="match status" value="1"/>
</dbReference>
<accession>A0A3D9LIC9</accession>
<comment type="similarity">
    <text evidence="2">Belongs to the MoaD family.</text>
</comment>
<reference evidence="4 5" key="1">
    <citation type="submission" date="2018-07" db="EMBL/GenBank/DDBJ databases">
        <title>Genomic Encyclopedia of Type Strains, Phase IV (KMG-IV): sequencing the most valuable type-strain genomes for metagenomic binning, comparative biology and taxonomic classification.</title>
        <authorList>
            <person name="Goeker M."/>
        </authorList>
    </citation>
    <scope>NUCLEOTIDE SEQUENCE [LARGE SCALE GENOMIC DNA]</scope>
    <source>
        <strain evidence="4 5">DSM 4134</strain>
    </source>
</reference>